<gene>
    <name evidence="2" type="ORF">BCR34DRAFT_354222</name>
</gene>
<sequence>MSHTERERPTGPSGSASLPAAVPETLSASNNQSATNLENPDIVDVSFGQETRSSEKDAEEDDEEDPATSPLLNPTPLIATERSSLPSGSDPNAKNILIVTQKIGSTVQRRITNVSDAEIENIGDWSAEEDGSERPNWTSNLLLVPLDQRWTSSLSDQAKIALKSHWHISYAIWDLYQAGSMTYMPVCGTSCWTGGHLLDPCYIYQGT</sequence>
<evidence type="ECO:0000313" key="3">
    <source>
        <dbReference type="Proteomes" id="UP000193144"/>
    </source>
</evidence>
<reference evidence="2 3" key="1">
    <citation type="submission" date="2016-07" db="EMBL/GenBank/DDBJ databases">
        <title>Pervasive Adenine N6-methylation of Active Genes in Fungi.</title>
        <authorList>
            <consortium name="DOE Joint Genome Institute"/>
            <person name="Mondo S.J."/>
            <person name="Dannebaum R.O."/>
            <person name="Kuo R.C."/>
            <person name="Labutti K."/>
            <person name="Haridas S."/>
            <person name="Kuo A."/>
            <person name="Salamov A."/>
            <person name="Ahrendt S.R."/>
            <person name="Lipzen A."/>
            <person name="Sullivan W."/>
            <person name="Andreopoulos W.B."/>
            <person name="Clum A."/>
            <person name="Lindquist E."/>
            <person name="Daum C."/>
            <person name="Ramamoorthy G.K."/>
            <person name="Gryganskyi A."/>
            <person name="Culley D."/>
            <person name="Magnuson J.K."/>
            <person name="James T.Y."/>
            <person name="O'Malley M.A."/>
            <person name="Stajich J.E."/>
            <person name="Spatafora J.W."/>
            <person name="Visel A."/>
            <person name="Grigoriev I.V."/>
        </authorList>
    </citation>
    <scope>NUCLEOTIDE SEQUENCE [LARGE SCALE GENOMIC DNA]</scope>
    <source>
        <strain evidence="2 3">CBS 115471</strain>
    </source>
</reference>
<dbReference type="AlphaFoldDB" id="A0A1Y1ZJ36"/>
<proteinExistence type="predicted"/>
<feature type="compositionally biased region" description="Polar residues" evidence="1">
    <location>
        <begin position="26"/>
        <end position="38"/>
    </location>
</feature>
<protein>
    <submittedName>
        <fullName evidence="2">Uncharacterized protein</fullName>
    </submittedName>
</protein>
<comment type="caution">
    <text evidence="2">The sequence shown here is derived from an EMBL/GenBank/DDBJ whole genome shotgun (WGS) entry which is preliminary data.</text>
</comment>
<feature type="compositionally biased region" description="Acidic residues" evidence="1">
    <location>
        <begin position="57"/>
        <end position="66"/>
    </location>
</feature>
<keyword evidence="3" id="KW-1185">Reference proteome</keyword>
<dbReference type="Proteomes" id="UP000193144">
    <property type="component" value="Unassembled WGS sequence"/>
</dbReference>
<feature type="compositionally biased region" description="Polar residues" evidence="1">
    <location>
        <begin position="81"/>
        <end position="92"/>
    </location>
</feature>
<evidence type="ECO:0000256" key="1">
    <source>
        <dbReference type="SAM" id="MobiDB-lite"/>
    </source>
</evidence>
<name>A0A1Y1ZJ36_9PLEO</name>
<organism evidence="2 3">
    <name type="scientific">Clohesyomyces aquaticus</name>
    <dbReference type="NCBI Taxonomy" id="1231657"/>
    <lineage>
        <taxon>Eukaryota</taxon>
        <taxon>Fungi</taxon>
        <taxon>Dikarya</taxon>
        <taxon>Ascomycota</taxon>
        <taxon>Pezizomycotina</taxon>
        <taxon>Dothideomycetes</taxon>
        <taxon>Pleosporomycetidae</taxon>
        <taxon>Pleosporales</taxon>
        <taxon>Lindgomycetaceae</taxon>
        <taxon>Clohesyomyces</taxon>
    </lineage>
</organism>
<evidence type="ECO:0000313" key="2">
    <source>
        <dbReference type="EMBL" id="ORY10263.1"/>
    </source>
</evidence>
<feature type="region of interest" description="Disordered" evidence="1">
    <location>
        <begin position="1"/>
        <end position="92"/>
    </location>
</feature>
<dbReference type="EMBL" id="MCFA01000075">
    <property type="protein sequence ID" value="ORY10263.1"/>
    <property type="molecule type" value="Genomic_DNA"/>
</dbReference>
<accession>A0A1Y1ZJ36</accession>